<protein>
    <recommendedName>
        <fullName evidence="2">fumarate hydratase</fullName>
        <ecNumber evidence="2">4.2.1.2</ecNumber>
    </recommendedName>
</protein>
<dbReference type="EC" id="4.2.1.2" evidence="2"/>
<dbReference type="Pfam" id="PF00206">
    <property type="entry name" value="Lyase_1"/>
    <property type="match status" value="1"/>
</dbReference>
<comment type="caution">
    <text evidence="6">The sequence shown here is derived from an EMBL/GenBank/DDBJ whole genome shotgun (WGS) entry which is preliminary data.</text>
</comment>
<reference evidence="6 7" key="1">
    <citation type="submission" date="2023-06" db="EMBL/GenBank/DDBJ databases">
        <title>Alteromonas sp. ASW11-36 isolated from intertidal sand.</title>
        <authorList>
            <person name="Li Y."/>
        </authorList>
    </citation>
    <scope>NUCLEOTIDE SEQUENCE [LARGE SCALE GENOMIC DNA]</scope>
    <source>
        <strain evidence="6 7">ASW11-36</strain>
    </source>
</reference>
<evidence type="ECO:0000313" key="7">
    <source>
        <dbReference type="Proteomes" id="UP001234343"/>
    </source>
</evidence>
<name>A0ABT7ST97_9ALTE</name>
<dbReference type="GO" id="GO:0004333">
    <property type="term" value="F:fumarate hydratase activity"/>
    <property type="evidence" value="ECO:0007669"/>
    <property type="project" value="UniProtKB-EC"/>
</dbReference>
<dbReference type="InterPro" id="IPR024083">
    <property type="entry name" value="Fumarase/histidase_N"/>
</dbReference>
<organism evidence="6 7">
    <name type="scientific">Alteromonas arenosi</name>
    <dbReference type="NCBI Taxonomy" id="3055817"/>
    <lineage>
        <taxon>Bacteria</taxon>
        <taxon>Pseudomonadati</taxon>
        <taxon>Pseudomonadota</taxon>
        <taxon>Gammaproteobacteria</taxon>
        <taxon>Alteromonadales</taxon>
        <taxon>Alteromonadaceae</taxon>
        <taxon>Alteromonas/Salinimonas group</taxon>
        <taxon>Alteromonas</taxon>
    </lineage>
</organism>
<evidence type="ECO:0000256" key="1">
    <source>
        <dbReference type="ARBA" id="ARBA00009084"/>
    </source>
</evidence>
<comment type="similarity">
    <text evidence="1">Belongs to the class-II fumarase/aspartase family. Fumarase subfamily.</text>
</comment>
<dbReference type="InterPro" id="IPR018951">
    <property type="entry name" value="Fumarase_C_C"/>
</dbReference>
<evidence type="ECO:0000256" key="3">
    <source>
        <dbReference type="ARBA" id="ARBA00023239"/>
    </source>
</evidence>
<dbReference type="Proteomes" id="UP001234343">
    <property type="component" value="Unassembled WGS sequence"/>
</dbReference>
<dbReference type="EMBL" id="JAUCBP010000002">
    <property type="protein sequence ID" value="MDM7859421.1"/>
    <property type="molecule type" value="Genomic_DNA"/>
</dbReference>
<sequence length="482" mass="53137">MQDTFMWHHSMSFKPVSTFIQANKAQSECTEKVSQGVWWGKQTQSSLLHFNIGKQCFDHDFIHALVAIKLLCADVNYAEGLLNKTQHHAILYACKLIIKGHYEDQFPLRIWQTGSGTQTNMNVNEVIASLANAYLRDQVKTFELLTKDKIHPNDHVNMSQSSNDVFPSAMHVVVAQQSTRKLLPSLNKLCQYLQEKQSEFKGVSCVGRTHLMDAIPLPAGAILSVYLSELNHAKLDLQASLQQVFKLALGGTAVGSGANSPPNFGRQVIAGLAKRFELPFEQHENLYTAVSGESALLKFSASLKLLASVLLKMANDFRLLGSGPRCGLNEWILPANEPGSSIMPGKVNPTQCEALSMVCMQVFGNDLTVSLAASAGQLQLNTSRPVIIHNIMESIELLSDAIQSFAENCLYGLTLNKAQIEQNMTNNLSIITLLTPELGYDMAASIVKEAQKKHLSLAQSAESLGLFSRTDFEDLLKRNAFQ</sequence>
<dbReference type="PANTHER" id="PTHR11444">
    <property type="entry name" value="ASPARTATEAMMONIA/ARGININOSUCCINATE/ADENYLOSUCCINATE LYASE"/>
    <property type="match status" value="1"/>
</dbReference>
<accession>A0ABT7ST97</accession>
<dbReference type="InterPro" id="IPR005677">
    <property type="entry name" value="Fum_hydII"/>
</dbReference>
<evidence type="ECO:0000313" key="6">
    <source>
        <dbReference type="EMBL" id="MDM7859421.1"/>
    </source>
</evidence>
<evidence type="ECO:0000256" key="2">
    <source>
        <dbReference type="ARBA" id="ARBA00012921"/>
    </source>
</evidence>
<proteinExistence type="inferred from homology"/>
<dbReference type="Pfam" id="PF10415">
    <property type="entry name" value="FumaraseC_C"/>
    <property type="match status" value="1"/>
</dbReference>
<dbReference type="Gene3D" id="1.20.200.10">
    <property type="entry name" value="Fumarase/aspartase (Central domain)"/>
    <property type="match status" value="1"/>
</dbReference>
<dbReference type="Gene3D" id="1.10.40.30">
    <property type="entry name" value="Fumarase/aspartase (C-terminal domain)"/>
    <property type="match status" value="1"/>
</dbReference>
<keyword evidence="7" id="KW-1185">Reference proteome</keyword>
<evidence type="ECO:0000259" key="5">
    <source>
        <dbReference type="Pfam" id="PF10415"/>
    </source>
</evidence>
<feature type="domain" description="Fumarase C C-terminal" evidence="5">
    <location>
        <begin position="430"/>
        <end position="477"/>
    </location>
</feature>
<dbReference type="Gene3D" id="1.10.275.10">
    <property type="entry name" value="Fumarase/aspartase (N-terminal domain)"/>
    <property type="match status" value="1"/>
</dbReference>
<dbReference type="InterPro" id="IPR000362">
    <property type="entry name" value="Fumarate_lyase_fam"/>
</dbReference>
<keyword evidence="3 6" id="KW-0456">Lyase</keyword>
<gene>
    <name evidence="6" type="ORF">QTP81_02230</name>
</gene>
<dbReference type="InterPro" id="IPR008948">
    <property type="entry name" value="L-Aspartase-like"/>
</dbReference>
<evidence type="ECO:0000259" key="4">
    <source>
        <dbReference type="Pfam" id="PF00206"/>
    </source>
</evidence>
<feature type="domain" description="Fumarate lyase N-terminal" evidence="4">
    <location>
        <begin position="37"/>
        <end position="364"/>
    </location>
</feature>
<dbReference type="PROSITE" id="PS00163">
    <property type="entry name" value="FUMARATE_LYASES"/>
    <property type="match status" value="1"/>
</dbReference>
<dbReference type="PRINTS" id="PR00149">
    <property type="entry name" value="FUMRATELYASE"/>
</dbReference>
<dbReference type="InterPro" id="IPR022761">
    <property type="entry name" value="Fumarate_lyase_N"/>
</dbReference>
<dbReference type="PANTHER" id="PTHR11444:SF1">
    <property type="entry name" value="FUMARATE HYDRATASE, MITOCHONDRIAL"/>
    <property type="match status" value="1"/>
</dbReference>
<dbReference type="InterPro" id="IPR020557">
    <property type="entry name" value="Fumarate_lyase_CS"/>
</dbReference>
<dbReference type="SUPFAM" id="SSF48557">
    <property type="entry name" value="L-aspartase-like"/>
    <property type="match status" value="1"/>
</dbReference>